<organism evidence="2 3">
    <name type="scientific">Candidatus Azambacteria bacterium RIFCSPLOWO2_02_FULL_44_14</name>
    <dbReference type="NCBI Taxonomy" id="1797306"/>
    <lineage>
        <taxon>Bacteria</taxon>
        <taxon>Candidatus Azamiibacteriota</taxon>
    </lineage>
</organism>
<keyword evidence="1" id="KW-0472">Membrane</keyword>
<accession>A0A1F5CC80</accession>
<proteinExistence type="predicted"/>
<feature type="transmembrane region" description="Helical" evidence="1">
    <location>
        <begin position="7"/>
        <end position="29"/>
    </location>
</feature>
<evidence type="ECO:0000256" key="1">
    <source>
        <dbReference type="SAM" id="Phobius"/>
    </source>
</evidence>
<evidence type="ECO:0000313" key="3">
    <source>
        <dbReference type="Proteomes" id="UP000177197"/>
    </source>
</evidence>
<feature type="transmembrane region" description="Helical" evidence="1">
    <location>
        <begin position="35"/>
        <end position="54"/>
    </location>
</feature>
<dbReference type="AlphaFoldDB" id="A0A1F5CC80"/>
<name>A0A1F5CC80_9BACT</name>
<dbReference type="Proteomes" id="UP000177197">
    <property type="component" value="Unassembled WGS sequence"/>
</dbReference>
<evidence type="ECO:0000313" key="2">
    <source>
        <dbReference type="EMBL" id="OGD40465.1"/>
    </source>
</evidence>
<gene>
    <name evidence="2" type="ORF">A3I30_00075</name>
</gene>
<comment type="caution">
    <text evidence="2">The sequence shown here is derived from an EMBL/GenBank/DDBJ whole genome shotgun (WGS) entry which is preliminary data.</text>
</comment>
<reference evidence="2 3" key="1">
    <citation type="journal article" date="2016" name="Nat. Commun.">
        <title>Thousands of microbial genomes shed light on interconnected biogeochemical processes in an aquifer system.</title>
        <authorList>
            <person name="Anantharaman K."/>
            <person name="Brown C.T."/>
            <person name="Hug L.A."/>
            <person name="Sharon I."/>
            <person name="Castelle C.J."/>
            <person name="Probst A.J."/>
            <person name="Thomas B.C."/>
            <person name="Singh A."/>
            <person name="Wilkins M.J."/>
            <person name="Karaoz U."/>
            <person name="Brodie E.L."/>
            <person name="Williams K.H."/>
            <person name="Hubbard S.S."/>
            <person name="Banfield J.F."/>
        </authorList>
    </citation>
    <scope>NUCLEOTIDE SEQUENCE [LARGE SCALE GENOMIC DNA]</scope>
</reference>
<keyword evidence="1" id="KW-0812">Transmembrane</keyword>
<protein>
    <submittedName>
        <fullName evidence="2">Uncharacterized protein</fullName>
    </submittedName>
</protein>
<sequence length="62" mass="6730">MEAFRTTTAAILFLVGLLGLVFAVVSFFLEDSIDVAIIITLFASVAFGLSRAICKGYARQRD</sequence>
<dbReference type="EMBL" id="MEYV01000008">
    <property type="protein sequence ID" value="OGD40465.1"/>
    <property type="molecule type" value="Genomic_DNA"/>
</dbReference>
<keyword evidence="1" id="KW-1133">Transmembrane helix</keyword>